<sequence>MARGGRARRAQPAQELILKDSVRLPQELIDAIIDEFDVSLTDINNTSIFPDRNTLRSFSTQSGGWNQSPDERMRLFSKLLASRSHIAQYVRTLNFGYRCVRSRSLDHILLSLPNLNTVNLYPWRDSHSRNWEPTQEFPMHHRDSFVVVFSLSSLRSLSLQDHRFSNADALLSMLSNSAGLEELVLRNIDFVDLQVSDCPKNRPDTPRLVLRSLKLTAMSTTNVDALLNASIAVDISRLHSLYCDRYPASLLQAIPKVRDLTLYKYSSDTYPDEINVLSNALQNLSLNLDGLLSPSSFIRRVGNFSTAITLKRISITIRSNFGGALWQDIDSLLSAAPAAEEISFNLGRGFDPRDSDAIRVHLPLIDAKGILKITLLGRNLSAP</sequence>
<dbReference type="InterPro" id="IPR032675">
    <property type="entry name" value="LRR_dom_sf"/>
</dbReference>
<accession>A0AAD7NMN3</accession>
<dbReference type="EMBL" id="JARKIB010000023">
    <property type="protein sequence ID" value="KAJ7766652.1"/>
    <property type="molecule type" value="Genomic_DNA"/>
</dbReference>
<name>A0AAD7NMN3_9AGAR</name>
<dbReference type="SUPFAM" id="SSF52047">
    <property type="entry name" value="RNI-like"/>
    <property type="match status" value="1"/>
</dbReference>
<dbReference type="Proteomes" id="UP001215598">
    <property type="component" value="Unassembled WGS sequence"/>
</dbReference>
<keyword evidence="2" id="KW-1185">Reference proteome</keyword>
<reference evidence="1" key="1">
    <citation type="submission" date="2023-03" db="EMBL/GenBank/DDBJ databases">
        <title>Massive genome expansion in bonnet fungi (Mycena s.s.) driven by repeated elements and novel gene families across ecological guilds.</title>
        <authorList>
            <consortium name="Lawrence Berkeley National Laboratory"/>
            <person name="Harder C.B."/>
            <person name="Miyauchi S."/>
            <person name="Viragh M."/>
            <person name="Kuo A."/>
            <person name="Thoen E."/>
            <person name="Andreopoulos B."/>
            <person name="Lu D."/>
            <person name="Skrede I."/>
            <person name="Drula E."/>
            <person name="Henrissat B."/>
            <person name="Morin E."/>
            <person name="Kohler A."/>
            <person name="Barry K."/>
            <person name="LaButti K."/>
            <person name="Morin E."/>
            <person name="Salamov A."/>
            <person name="Lipzen A."/>
            <person name="Mereny Z."/>
            <person name="Hegedus B."/>
            <person name="Baldrian P."/>
            <person name="Stursova M."/>
            <person name="Weitz H."/>
            <person name="Taylor A."/>
            <person name="Grigoriev I.V."/>
            <person name="Nagy L.G."/>
            <person name="Martin F."/>
            <person name="Kauserud H."/>
        </authorList>
    </citation>
    <scope>NUCLEOTIDE SEQUENCE</scope>
    <source>
        <strain evidence="1">CBHHK182m</strain>
    </source>
</reference>
<comment type="caution">
    <text evidence="1">The sequence shown here is derived from an EMBL/GenBank/DDBJ whole genome shotgun (WGS) entry which is preliminary data.</text>
</comment>
<protein>
    <recommendedName>
        <fullName evidence="3">F-box domain-containing protein</fullName>
    </recommendedName>
</protein>
<proteinExistence type="predicted"/>
<evidence type="ECO:0000313" key="1">
    <source>
        <dbReference type="EMBL" id="KAJ7766652.1"/>
    </source>
</evidence>
<organism evidence="1 2">
    <name type="scientific">Mycena metata</name>
    <dbReference type="NCBI Taxonomy" id="1033252"/>
    <lineage>
        <taxon>Eukaryota</taxon>
        <taxon>Fungi</taxon>
        <taxon>Dikarya</taxon>
        <taxon>Basidiomycota</taxon>
        <taxon>Agaricomycotina</taxon>
        <taxon>Agaricomycetes</taxon>
        <taxon>Agaricomycetidae</taxon>
        <taxon>Agaricales</taxon>
        <taxon>Marasmiineae</taxon>
        <taxon>Mycenaceae</taxon>
        <taxon>Mycena</taxon>
    </lineage>
</organism>
<evidence type="ECO:0000313" key="2">
    <source>
        <dbReference type="Proteomes" id="UP001215598"/>
    </source>
</evidence>
<dbReference type="Gene3D" id="3.80.10.10">
    <property type="entry name" value="Ribonuclease Inhibitor"/>
    <property type="match status" value="1"/>
</dbReference>
<gene>
    <name evidence="1" type="ORF">B0H16DRAFT_1717002</name>
</gene>
<dbReference type="AlphaFoldDB" id="A0AAD7NMN3"/>
<evidence type="ECO:0008006" key="3">
    <source>
        <dbReference type="Google" id="ProtNLM"/>
    </source>
</evidence>